<dbReference type="STRING" id="888061.AXF15_11220"/>
<evidence type="ECO:0000256" key="4">
    <source>
        <dbReference type="SAM" id="SignalP"/>
    </source>
</evidence>
<dbReference type="PANTHER" id="PTHR33376">
    <property type="match status" value="1"/>
</dbReference>
<accession>A0A0X8JRE8</accession>
<reference evidence="6" key="1">
    <citation type="submission" date="2016-02" db="EMBL/GenBank/DDBJ databases">
        <authorList>
            <person name="Holder M.E."/>
            <person name="Ajami N.J."/>
            <person name="Petrosino J.F."/>
        </authorList>
    </citation>
    <scope>NUCLEOTIDE SEQUENCE [LARGE SCALE GENOMIC DNA]</scope>
    <source>
        <strain evidence="6">DSM 12838</strain>
    </source>
</reference>
<dbReference type="KEGG" id="doa:AXF15_11220"/>
<feature type="chain" id="PRO_5007067642" evidence="4">
    <location>
        <begin position="22"/>
        <end position="334"/>
    </location>
</feature>
<proteinExistence type="inferred from homology"/>
<dbReference type="PANTHER" id="PTHR33376:SF7">
    <property type="entry name" value="C4-DICARBOXYLATE-BINDING PROTEIN DCTB"/>
    <property type="match status" value="1"/>
</dbReference>
<evidence type="ECO:0000256" key="3">
    <source>
        <dbReference type="ARBA" id="ARBA00022729"/>
    </source>
</evidence>
<name>A0A0X8JRE8_9BACT</name>
<sequence length="334" mass="37429">MVRFFLFLMTAFLLSAPSVWAAPKTVLKIALGDPEGSEMGIVGEMFKKYVAEKSNGEIEVQTFYSGSLGDETETIHNVRRGTLALSCVGIANTVPFVKQLGILNLPYLFENLDEVVKATNGKSAEILNTYAEKAGFRVLAWTYTGFRYISNSKRPITKMADIKGLKIRVPQSTVLLATYKAWDASPVFIPWSETFVALQDGVVDGQCYGYIGFRAMKFQKARQKYITEVHHVYQLQPLIMSERVFQKMTPEQRQLMIDAGKAAQEAVLAYQKEESAKAKEDLIEAGVKISMLEDESVWKKTAMEEVWPKLADFVGGKDTINAYLASFGKPEWKP</sequence>
<dbReference type="GO" id="GO:0055085">
    <property type="term" value="P:transmembrane transport"/>
    <property type="evidence" value="ECO:0007669"/>
    <property type="project" value="InterPro"/>
</dbReference>
<organism evidence="5 6">
    <name type="scientific">Desulfomicrobium orale DSM 12838</name>
    <dbReference type="NCBI Taxonomy" id="888061"/>
    <lineage>
        <taxon>Bacteria</taxon>
        <taxon>Pseudomonadati</taxon>
        <taxon>Thermodesulfobacteriota</taxon>
        <taxon>Desulfovibrionia</taxon>
        <taxon>Desulfovibrionales</taxon>
        <taxon>Desulfomicrobiaceae</taxon>
        <taxon>Desulfomicrobium</taxon>
    </lineage>
</organism>
<dbReference type="Gene3D" id="3.40.190.170">
    <property type="entry name" value="Bacterial extracellular solute-binding protein, family 7"/>
    <property type="match status" value="1"/>
</dbReference>
<protein>
    <submittedName>
        <fullName evidence="5">C4-dicarboxylate ABC transporter substrate-binding protein</fullName>
    </submittedName>
</protein>
<dbReference type="SUPFAM" id="SSF53850">
    <property type="entry name" value="Periplasmic binding protein-like II"/>
    <property type="match status" value="1"/>
</dbReference>
<evidence type="ECO:0000256" key="2">
    <source>
        <dbReference type="ARBA" id="ARBA00022448"/>
    </source>
</evidence>
<dbReference type="NCBIfam" id="NF037995">
    <property type="entry name" value="TRAP_S1"/>
    <property type="match status" value="1"/>
</dbReference>
<dbReference type="OrthoDB" id="8690069at2"/>
<dbReference type="NCBIfam" id="TIGR00787">
    <property type="entry name" value="dctP"/>
    <property type="match status" value="1"/>
</dbReference>
<dbReference type="Pfam" id="PF03480">
    <property type="entry name" value="DctP"/>
    <property type="match status" value="1"/>
</dbReference>
<dbReference type="AlphaFoldDB" id="A0A0X8JRE8"/>
<dbReference type="CDD" id="cd13603">
    <property type="entry name" value="PBP2_TRAP_Siap_TeaA_like"/>
    <property type="match status" value="1"/>
</dbReference>
<dbReference type="InterPro" id="IPR038404">
    <property type="entry name" value="TRAP_DctP_sf"/>
</dbReference>
<evidence type="ECO:0000256" key="1">
    <source>
        <dbReference type="ARBA" id="ARBA00009023"/>
    </source>
</evidence>
<dbReference type="InterPro" id="IPR004682">
    <property type="entry name" value="TRAP_DctP"/>
</dbReference>
<evidence type="ECO:0000313" key="6">
    <source>
        <dbReference type="Proteomes" id="UP000063964"/>
    </source>
</evidence>
<evidence type="ECO:0000313" key="5">
    <source>
        <dbReference type="EMBL" id="AMD93614.1"/>
    </source>
</evidence>
<dbReference type="Proteomes" id="UP000063964">
    <property type="component" value="Chromosome"/>
</dbReference>
<dbReference type="InterPro" id="IPR018389">
    <property type="entry name" value="DctP_fam"/>
</dbReference>
<keyword evidence="3 4" id="KW-0732">Signal</keyword>
<feature type="signal peptide" evidence="4">
    <location>
        <begin position="1"/>
        <end position="21"/>
    </location>
</feature>
<comment type="similarity">
    <text evidence="1">Belongs to the bacterial solute-binding protein 7 family.</text>
</comment>
<dbReference type="GO" id="GO:0030288">
    <property type="term" value="C:outer membrane-bounded periplasmic space"/>
    <property type="evidence" value="ECO:0007669"/>
    <property type="project" value="InterPro"/>
</dbReference>
<dbReference type="PIRSF" id="PIRSF006470">
    <property type="entry name" value="DctB"/>
    <property type="match status" value="1"/>
</dbReference>
<keyword evidence="6" id="KW-1185">Reference proteome</keyword>
<dbReference type="EMBL" id="CP014230">
    <property type="protein sequence ID" value="AMD93614.1"/>
    <property type="molecule type" value="Genomic_DNA"/>
</dbReference>
<keyword evidence="2" id="KW-0813">Transport</keyword>
<dbReference type="RefSeq" id="WP_066607488.1">
    <property type="nucleotide sequence ID" value="NZ_CP014230.1"/>
</dbReference>
<gene>
    <name evidence="5" type="ORF">AXF15_11220</name>
</gene>